<dbReference type="VEuPathDB" id="FungiDB:sscle_08g065420"/>
<dbReference type="OMA" id="WKGRVEC"/>
<dbReference type="RefSeq" id="XP_001593838.1">
    <property type="nucleotide sequence ID" value="XM_001593788.1"/>
</dbReference>
<protein>
    <submittedName>
        <fullName evidence="2">Uncharacterized protein</fullName>
    </submittedName>
</protein>
<name>A0A1D9QAI1_SCLS1</name>
<feature type="region of interest" description="Disordered" evidence="1">
    <location>
        <begin position="59"/>
        <end position="111"/>
    </location>
</feature>
<proteinExistence type="predicted"/>
<dbReference type="Proteomes" id="UP000177798">
    <property type="component" value="Chromosome 8"/>
</dbReference>
<dbReference type="OrthoDB" id="3486108at2759"/>
<dbReference type="KEGG" id="ssl:SS1G_05266"/>
<dbReference type="AlphaFoldDB" id="A0A1D9QAI1"/>
<evidence type="ECO:0000313" key="3">
    <source>
        <dbReference type="Proteomes" id="UP000177798"/>
    </source>
</evidence>
<evidence type="ECO:0000256" key="1">
    <source>
        <dbReference type="SAM" id="MobiDB-lite"/>
    </source>
</evidence>
<sequence length="282" mass="31806">MNIPLSEHVTASSLGSLKFPPSPPHRHDLSSLTKVYDPCQYLKEGTRASQAEITSFYSPANSLYEPDGTSTNASTPPMPGIQQVNGSSSSLQPSSASQPSHPSRRTTAPPCPQCKGHKYGFTSYFHNTNVFSEPPHDLLMFVEQTYLLRNRLESLMINYVTRTVDNSRLEVISNEVMEWKGRVECLAREILISSMGFELNTEGLEAVKDWAAKLVQRLNNHVRGIVRMELSNEDQKGLLIDFKKLWEVVWTSYLLDRNNRRMSGRSLRSRDTVDTDLPSSEL</sequence>
<evidence type="ECO:0000313" key="2">
    <source>
        <dbReference type="EMBL" id="APA11772.1"/>
    </source>
</evidence>
<organism evidence="2 3">
    <name type="scientific">Sclerotinia sclerotiorum (strain ATCC 18683 / 1980 / Ss-1)</name>
    <name type="common">White mold</name>
    <name type="synonym">Whetzelinia sclerotiorum</name>
    <dbReference type="NCBI Taxonomy" id="665079"/>
    <lineage>
        <taxon>Eukaryota</taxon>
        <taxon>Fungi</taxon>
        <taxon>Dikarya</taxon>
        <taxon>Ascomycota</taxon>
        <taxon>Pezizomycotina</taxon>
        <taxon>Leotiomycetes</taxon>
        <taxon>Helotiales</taxon>
        <taxon>Sclerotiniaceae</taxon>
        <taxon>Sclerotinia</taxon>
    </lineage>
</organism>
<dbReference type="EMBL" id="CP017821">
    <property type="protein sequence ID" value="APA11772.1"/>
    <property type="molecule type" value="Genomic_DNA"/>
</dbReference>
<feature type="compositionally biased region" description="Low complexity" evidence="1">
    <location>
        <begin position="87"/>
        <end position="101"/>
    </location>
</feature>
<accession>A0A1D9QAI1</accession>
<gene>
    <name evidence="2" type="ORF">sscle_08g065420</name>
</gene>
<reference evidence="3" key="1">
    <citation type="journal article" date="2017" name="Genome Biol. Evol.">
        <title>The complete genome sequence of the phytopathogenic fungus Sclerotinia sclerotiorum reveals insights into the genome architecture of broad host range pathogens.</title>
        <authorList>
            <person name="Derbyshire M."/>
            <person name="Denton-Giles M."/>
            <person name="Hegedus D."/>
            <person name="Seifbarghy S."/>
            <person name="Rollins J."/>
            <person name="van Kan J."/>
            <person name="Seidl M.F."/>
            <person name="Faino L."/>
            <person name="Mbengue M."/>
            <person name="Navaud O."/>
            <person name="Raffaele S."/>
            <person name="Hammond-Kosack K."/>
            <person name="Heard S."/>
            <person name="Oliver R."/>
        </authorList>
    </citation>
    <scope>NUCLEOTIDE SEQUENCE [LARGE SCALE GENOMIC DNA]</scope>
    <source>
        <strain evidence="3">ATCC 18683 / 1980 / Ss-1</strain>
    </source>
</reference>
<feature type="region of interest" description="Disordered" evidence="1">
    <location>
        <begin position="1"/>
        <end position="31"/>
    </location>
</feature>